<dbReference type="EMBL" id="QNBD01000135">
    <property type="protein sequence ID" value="RKX70429.1"/>
    <property type="molecule type" value="Genomic_DNA"/>
</dbReference>
<sequence length="189" mass="21339">MNPIDLVFIVLTVGFSIFGYKKGFIREVGAIISLLVSLILAYVFSKPFSLILANYIQGLNQGLVQFISFLTILIGGTILFYMFFIVFKRIINITLLGIVDSLLGMGLGFLKTAIILLVVYSILMWKPIYNATKKTTDKSFAINITEKYLPYIKTYWGISYKKIKESKLIENVQKNDTGNIRIQPNSGNN</sequence>
<evidence type="ECO:0000256" key="2">
    <source>
        <dbReference type="ARBA" id="ARBA00022692"/>
    </source>
</evidence>
<dbReference type="PANTHER" id="PTHR37306">
    <property type="entry name" value="COLICIN V PRODUCTION PROTEIN"/>
    <property type="match status" value="1"/>
</dbReference>
<keyword evidence="3 5" id="KW-1133">Transmembrane helix</keyword>
<dbReference type="PANTHER" id="PTHR37306:SF1">
    <property type="entry name" value="COLICIN V PRODUCTION PROTEIN"/>
    <property type="match status" value="1"/>
</dbReference>
<evidence type="ECO:0000256" key="1">
    <source>
        <dbReference type="ARBA" id="ARBA00004141"/>
    </source>
</evidence>
<evidence type="ECO:0000256" key="5">
    <source>
        <dbReference type="SAM" id="Phobius"/>
    </source>
</evidence>
<accession>A0A660SHY2</accession>
<name>A0A660SHY2_UNCT6</name>
<dbReference type="GO" id="GO:0009403">
    <property type="term" value="P:toxin biosynthetic process"/>
    <property type="evidence" value="ECO:0007669"/>
    <property type="project" value="InterPro"/>
</dbReference>
<protein>
    <recommendedName>
        <fullName evidence="8">CvpA family protein</fullName>
    </recommendedName>
</protein>
<dbReference type="AlphaFoldDB" id="A0A660SHY2"/>
<gene>
    <name evidence="6" type="ORF">DRP43_03350</name>
</gene>
<dbReference type="Pfam" id="PF02674">
    <property type="entry name" value="Colicin_V"/>
    <property type="match status" value="1"/>
</dbReference>
<dbReference type="GO" id="GO:0016020">
    <property type="term" value="C:membrane"/>
    <property type="evidence" value="ECO:0007669"/>
    <property type="project" value="UniProtKB-SubCell"/>
</dbReference>
<dbReference type="InterPro" id="IPR003825">
    <property type="entry name" value="Colicin-V_CvpA"/>
</dbReference>
<keyword evidence="2 5" id="KW-0812">Transmembrane</keyword>
<keyword evidence="4 5" id="KW-0472">Membrane</keyword>
<feature type="transmembrane region" description="Helical" evidence="5">
    <location>
        <begin position="28"/>
        <end position="45"/>
    </location>
</feature>
<comment type="subcellular location">
    <subcellularLocation>
        <location evidence="1">Membrane</location>
        <topology evidence="1">Multi-pass membrane protein</topology>
    </subcellularLocation>
</comment>
<evidence type="ECO:0008006" key="8">
    <source>
        <dbReference type="Google" id="ProtNLM"/>
    </source>
</evidence>
<proteinExistence type="predicted"/>
<feature type="transmembrane region" description="Helical" evidence="5">
    <location>
        <begin position="99"/>
        <end position="125"/>
    </location>
</feature>
<comment type="caution">
    <text evidence="6">The sequence shown here is derived from an EMBL/GenBank/DDBJ whole genome shotgun (WGS) entry which is preliminary data.</text>
</comment>
<reference evidence="6 7" key="1">
    <citation type="submission" date="2018-06" db="EMBL/GenBank/DDBJ databases">
        <title>Extensive metabolic versatility and redundancy in microbially diverse, dynamic hydrothermal sediments.</title>
        <authorList>
            <person name="Dombrowski N."/>
            <person name="Teske A."/>
            <person name="Baker B.J."/>
        </authorList>
    </citation>
    <scope>NUCLEOTIDE SEQUENCE [LARGE SCALE GENOMIC DNA]</scope>
    <source>
        <strain evidence="6">B10_G13</strain>
    </source>
</reference>
<evidence type="ECO:0000256" key="4">
    <source>
        <dbReference type="ARBA" id="ARBA00023136"/>
    </source>
</evidence>
<feature type="transmembrane region" description="Helical" evidence="5">
    <location>
        <begin position="65"/>
        <end position="87"/>
    </location>
</feature>
<evidence type="ECO:0000256" key="3">
    <source>
        <dbReference type="ARBA" id="ARBA00022989"/>
    </source>
</evidence>
<evidence type="ECO:0000313" key="7">
    <source>
        <dbReference type="Proteomes" id="UP000271125"/>
    </source>
</evidence>
<dbReference type="Proteomes" id="UP000271125">
    <property type="component" value="Unassembled WGS sequence"/>
</dbReference>
<organism evidence="6 7">
    <name type="scientific">candidate division TA06 bacterium</name>
    <dbReference type="NCBI Taxonomy" id="2250710"/>
    <lineage>
        <taxon>Bacteria</taxon>
        <taxon>Bacteria division TA06</taxon>
    </lineage>
</organism>
<evidence type="ECO:0000313" key="6">
    <source>
        <dbReference type="EMBL" id="RKX70429.1"/>
    </source>
</evidence>